<evidence type="ECO:0000313" key="9">
    <source>
        <dbReference type="Proteomes" id="UP001154114"/>
    </source>
</evidence>
<evidence type="ECO:0000256" key="3">
    <source>
        <dbReference type="ARBA" id="ARBA00022801"/>
    </source>
</evidence>
<dbReference type="SUPFAM" id="SSF53474">
    <property type="entry name" value="alpha/beta-Hydrolases"/>
    <property type="match status" value="1"/>
</dbReference>
<evidence type="ECO:0000256" key="5">
    <source>
        <dbReference type="ARBA" id="ARBA00023180"/>
    </source>
</evidence>
<sequence length="549" mass="62262">MWRYKYSTLPVLLCLIQYGRAMSRIDPLVDTNVGLIRGLRASDGDYAMFMGIPYATVDEANPFGPSKPHPGFDDTFNADDDTAKCPQVDEFTKELVGSIDCLHLNVYVPDSANTRNRLPVLVWFYGGAFQVGYAGRSWYGPRFLVKQDIILVTLNYRIGPYGFMCLDVPEVPGNQGLKDQQLALKWIKNNIEAFGGNPDQITIFGESAGARSVNLHLIFSQEKLFHQIIMQSGVAEATSSARLPDPSVPLRISEKLGFVTTDTKEALSFLASIDTNLVIAAAVELRLRYGPCVENNFENVERFIHDFPININKPNLGNLPTLLGANNNEGLLQFGAKSAEEILENPNVFRDYISNNFNFTSEELNEMEQLVRNFYIGDEIVSEDVVDGLMHAYSDLMYHYPTVRSIQKYLDNGLKNIYYYLFSYDGERNFFKTQLNITAAGAAHADELGYFFDIPALFMDENITPEDQLMINRVTRLWANFAKFGNPTPQTTELLPVLWPKVTKEEQHYLNIDTDLAVGKRYFNSRMAFWDLFYELNEKSQIGYKDSSK</sequence>
<keyword evidence="4" id="KW-1015">Disulfide bond</keyword>
<dbReference type="EC" id="3.1.1.-" evidence="6"/>
<keyword evidence="9" id="KW-1185">Reference proteome</keyword>
<dbReference type="InterPro" id="IPR029058">
    <property type="entry name" value="AB_hydrolase_fold"/>
</dbReference>
<gene>
    <name evidence="8" type="ORF">CINC_LOCUS5747</name>
</gene>
<proteinExistence type="inferred from homology"/>
<dbReference type="PANTHER" id="PTHR43142:SF1">
    <property type="entry name" value="CARBOXYLIC ESTER HYDROLASE"/>
    <property type="match status" value="1"/>
</dbReference>
<evidence type="ECO:0000256" key="2">
    <source>
        <dbReference type="ARBA" id="ARBA00022487"/>
    </source>
</evidence>
<dbReference type="GO" id="GO:0052689">
    <property type="term" value="F:carboxylic ester hydrolase activity"/>
    <property type="evidence" value="ECO:0007669"/>
    <property type="project" value="UniProtKB-KW"/>
</dbReference>
<dbReference type="PROSITE" id="PS00122">
    <property type="entry name" value="CARBOXYLESTERASE_B_1"/>
    <property type="match status" value="1"/>
</dbReference>
<keyword evidence="2" id="KW-0719">Serine esterase</keyword>
<feature type="chain" id="PRO_5040547573" description="Carboxylic ester hydrolase" evidence="6">
    <location>
        <begin position="22"/>
        <end position="549"/>
    </location>
</feature>
<dbReference type="Proteomes" id="UP001154114">
    <property type="component" value="Chromosome 2"/>
</dbReference>
<feature type="signal peptide" evidence="6">
    <location>
        <begin position="1"/>
        <end position="21"/>
    </location>
</feature>
<evidence type="ECO:0000259" key="7">
    <source>
        <dbReference type="Pfam" id="PF00135"/>
    </source>
</evidence>
<evidence type="ECO:0000256" key="1">
    <source>
        <dbReference type="ARBA" id="ARBA00005964"/>
    </source>
</evidence>
<dbReference type="OrthoDB" id="19653at2759"/>
<comment type="similarity">
    <text evidence="1 6">Belongs to the type-B carboxylesterase/lipase family.</text>
</comment>
<dbReference type="InterPro" id="IPR019826">
    <property type="entry name" value="Carboxylesterase_B_AS"/>
</dbReference>
<evidence type="ECO:0000256" key="6">
    <source>
        <dbReference type="RuleBase" id="RU361235"/>
    </source>
</evidence>
<reference evidence="8" key="1">
    <citation type="submission" date="2021-12" db="EMBL/GenBank/DDBJ databases">
        <authorList>
            <person name="King R."/>
        </authorList>
    </citation>
    <scope>NUCLEOTIDE SEQUENCE</scope>
</reference>
<dbReference type="Gene3D" id="3.40.50.1820">
    <property type="entry name" value="alpha/beta hydrolase"/>
    <property type="match status" value="1"/>
</dbReference>
<evidence type="ECO:0000313" key="8">
    <source>
        <dbReference type="EMBL" id="CAH0592570.1"/>
    </source>
</evidence>
<dbReference type="PANTHER" id="PTHR43142">
    <property type="entry name" value="CARBOXYLIC ESTER HYDROLASE"/>
    <property type="match status" value="1"/>
</dbReference>
<name>A0A9P0BWU6_CHRIL</name>
<dbReference type="AlphaFoldDB" id="A0A9P0BWU6"/>
<protein>
    <recommendedName>
        <fullName evidence="6">Carboxylic ester hydrolase</fullName>
        <ecNumber evidence="6">3.1.1.-</ecNumber>
    </recommendedName>
</protein>
<organism evidence="8 9">
    <name type="scientific">Chrysodeixis includens</name>
    <name type="common">Soybean looper</name>
    <name type="synonym">Pseudoplusia includens</name>
    <dbReference type="NCBI Taxonomy" id="689277"/>
    <lineage>
        <taxon>Eukaryota</taxon>
        <taxon>Metazoa</taxon>
        <taxon>Ecdysozoa</taxon>
        <taxon>Arthropoda</taxon>
        <taxon>Hexapoda</taxon>
        <taxon>Insecta</taxon>
        <taxon>Pterygota</taxon>
        <taxon>Neoptera</taxon>
        <taxon>Endopterygota</taxon>
        <taxon>Lepidoptera</taxon>
        <taxon>Glossata</taxon>
        <taxon>Ditrysia</taxon>
        <taxon>Noctuoidea</taxon>
        <taxon>Noctuidae</taxon>
        <taxon>Plusiinae</taxon>
        <taxon>Chrysodeixis</taxon>
    </lineage>
</organism>
<keyword evidence="6" id="KW-0732">Signal</keyword>
<dbReference type="Pfam" id="PF00135">
    <property type="entry name" value="COesterase"/>
    <property type="match status" value="1"/>
</dbReference>
<keyword evidence="5" id="KW-0325">Glycoprotein</keyword>
<feature type="domain" description="Carboxylesterase type B" evidence="7">
    <location>
        <begin position="26"/>
        <end position="530"/>
    </location>
</feature>
<keyword evidence="3 6" id="KW-0378">Hydrolase</keyword>
<evidence type="ECO:0000256" key="4">
    <source>
        <dbReference type="ARBA" id="ARBA00023157"/>
    </source>
</evidence>
<accession>A0A9P0BWU6</accession>
<dbReference type="InterPro" id="IPR002018">
    <property type="entry name" value="CarbesteraseB"/>
</dbReference>
<dbReference type="EMBL" id="LR824005">
    <property type="protein sequence ID" value="CAH0592570.1"/>
    <property type="molecule type" value="Genomic_DNA"/>
</dbReference>